<organism evidence="2 3">
    <name type="scientific">Panicum hallii var. hallii</name>
    <dbReference type="NCBI Taxonomy" id="1504633"/>
    <lineage>
        <taxon>Eukaryota</taxon>
        <taxon>Viridiplantae</taxon>
        <taxon>Streptophyta</taxon>
        <taxon>Embryophyta</taxon>
        <taxon>Tracheophyta</taxon>
        <taxon>Spermatophyta</taxon>
        <taxon>Magnoliopsida</taxon>
        <taxon>Liliopsida</taxon>
        <taxon>Poales</taxon>
        <taxon>Poaceae</taxon>
        <taxon>PACMAD clade</taxon>
        <taxon>Panicoideae</taxon>
        <taxon>Panicodae</taxon>
        <taxon>Paniceae</taxon>
        <taxon>Panicinae</taxon>
        <taxon>Panicum</taxon>
        <taxon>Panicum sect. Panicum</taxon>
    </lineage>
</organism>
<reference evidence="2 3" key="1">
    <citation type="submission" date="2018-04" db="EMBL/GenBank/DDBJ databases">
        <title>WGS assembly of Panicum hallii var. hallii HAL2.</title>
        <authorList>
            <person name="Lovell J."/>
            <person name="Jenkins J."/>
            <person name="Lowry D."/>
            <person name="Mamidi S."/>
            <person name="Sreedasyam A."/>
            <person name="Weng X."/>
            <person name="Barry K."/>
            <person name="Bonette J."/>
            <person name="Campitelli B."/>
            <person name="Daum C."/>
            <person name="Gordon S."/>
            <person name="Gould B."/>
            <person name="Lipzen A."/>
            <person name="MacQueen A."/>
            <person name="Palacio-Mejia J."/>
            <person name="Plott C."/>
            <person name="Shakirov E."/>
            <person name="Shu S."/>
            <person name="Yoshinaga Y."/>
            <person name="Zane M."/>
            <person name="Rokhsar D."/>
            <person name="Grimwood J."/>
            <person name="Schmutz J."/>
            <person name="Juenger T."/>
        </authorList>
    </citation>
    <scope>NUCLEOTIDE SEQUENCE [LARGE SCALE GENOMIC DNA]</scope>
    <source>
        <strain evidence="3">cv. HAL2</strain>
    </source>
</reference>
<evidence type="ECO:0000313" key="3">
    <source>
        <dbReference type="Proteomes" id="UP000244336"/>
    </source>
</evidence>
<accession>A0A2T7DXI9</accession>
<dbReference type="Gramene" id="PUZ60298">
    <property type="protein sequence ID" value="PUZ60298"/>
    <property type="gene ID" value="GQ55_4G112400"/>
</dbReference>
<feature type="compositionally biased region" description="Low complexity" evidence="1">
    <location>
        <begin position="30"/>
        <end position="59"/>
    </location>
</feature>
<evidence type="ECO:0000313" key="2">
    <source>
        <dbReference type="EMBL" id="PUZ60298.1"/>
    </source>
</evidence>
<evidence type="ECO:0000256" key="1">
    <source>
        <dbReference type="SAM" id="MobiDB-lite"/>
    </source>
</evidence>
<protein>
    <recommendedName>
        <fullName evidence="4">Bifunctional inhibitor/plant lipid transfer protein/seed storage helical domain-containing protein</fullName>
    </recommendedName>
</protein>
<feature type="region of interest" description="Disordered" evidence="1">
    <location>
        <begin position="30"/>
        <end position="67"/>
    </location>
</feature>
<dbReference type="EMBL" id="CM009752">
    <property type="protein sequence ID" value="PUZ60298.1"/>
    <property type="molecule type" value="Genomic_DNA"/>
</dbReference>
<name>A0A2T7DXI9_9POAL</name>
<keyword evidence="3" id="KW-1185">Reference proteome</keyword>
<dbReference type="Proteomes" id="UP000244336">
    <property type="component" value="Chromosome 4"/>
</dbReference>
<gene>
    <name evidence="2" type="ORF">GQ55_4G112400</name>
</gene>
<proteinExistence type="predicted"/>
<evidence type="ECO:0008006" key="4">
    <source>
        <dbReference type="Google" id="ProtNLM"/>
    </source>
</evidence>
<dbReference type="AlphaFoldDB" id="A0A2T7DXI9"/>
<sequence>MPDMPTAPCCEPFVASVDLGGGVPCLCASPPSRSLSSPASTPPTSSRSAPLAGGCAPGAPTSPPPAKNLFNCSSEARNLIHMSSCNPATVRVYEGLAGKHRFSRS</sequence>